<dbReference type="Gene3D" id="3.30.70.1290">
    <property type="entry name" value="Transposase IS200-like"/>
    <property type="match status" value="1"/>
</dbReference>
<evidence type="ECO:0000259" key="1">
    <source>
        <dbReference type="SMART" id="SM01321"/>
    </source>
</evidence>
<dbReference type="PANTHER" id="PTHR34322">
    <property type="entry name" value="TRANSPOSASE, Y1_TNP DOMAIN-CONTAINING"/>
    <property type="match status" value="1"/>
</dbReference>
<gene>
    <name evidence="2" type="ORF">NDI37_24930</name>
</gene>
<proteinExistence type="predicted"/>
<keyword evidence="3" id="KW-1185">Reference proteome</keyword>
<dbReference type="Proteomes" id="UP001442494">
    <property type="component" value="Unassembled WGS sequence"/>
</dbReference>
<accession>A0ABV0JWE8</accession>
<evidence type="ECO:0000313" key="2">
    <source>
        <dbReference type="EMBL" id="MEP0867698.1"/>
    </source>
</evidence>
<name>A0ABV0JWE8_9CYAN</name>
<dbReference type="InterPro" id="IPR036515">
    <property type="entry name" value="Transposase_17_sf"/>
</dbReference>
<dbReference type="PANTHER" id="PTHR34322:SF2">
    <property type="entry name" value="TRANSPOSASE IS200-LIKE DOMAIN-CONTAINING PROTEIN"/>
    <property type="match status" value="1"/>
</dbReference>
<dbReference type="InterPro" id="IPR002686">
    <property type="entry name" value="Transposase_17"/>
</dbReference>
<feature type="domain" description="Transposase IS200-like" evidence="1">
    <location>
        <begin position="9"/>
        <end position="123"/>
    </location>
</feature>
<dbReference type="SUPFAM" id="SSF143422">
    <property type="entry name" value="Transposase IS200-like"/>
    <property type="match status" value="1"/>
</dbReference>
<dbReference type="RefSeq" id="WP_190423286.1">
    <property type="nucleotide sequence ID" value="NZ_JAMPKK010000082.1"/>
</dbReference>
<comment type="caution">
    <text evidence="2">The sequence shown here is derived from an EMBL/GenBank/DDBJ whole genome shotgun (WGS) entry which is preliminary data.</text>
</comment>
<organism evidence="2 3">
    <name type="scientific">Funiculus sociatus GB2-A5</name>
    <dbReference type="NCBI Taxonomy" id="2933946"/>
    <lineage>
        <taxon>Bacteria</taxon>
        <taxon>Bacillati</taxon>
        <taxon>Cyanobacteriota</taxon>
        <taxon>Cyanophyceae</taxon>
        <taxon>Coleofasciculales</taxon>
        <taxon>Coleofasciculaceae</taxon>
        <taxon>Funiculus</taxon>
    </lineage>
</organism>
<evidence type="ECO:0000313" key="3">
    <source>
        <dbReference type="Proteomes" id="UP001442494"/>
    </source>
</evidence>
<reference evidence="2 3" key="1">
    <citation type="submission" date="2022-04" db="EMBL/GenBank/DDBJ databases">
        <title>Positive selection, recombination, and allopatry shape intraspecific diversity of widespread and dominant cyanobacteria.</title>
        <authorList>
            <person name="Wei J."/>
            <person name="Shu W."/>
            <person name="Hu C."/>
        </authorList>
    </citation>
    <scope>NUCLEOTIDE SEQUENCE [LARGE SCALE GENOMIC DNA]</scope>
    <source>
        <strain evidence="2 3">GB2-A5</strain>
    </source>
</reference>
<dbReference type="Pfam" id="PF01797">
    <property type="entry name" value="Y1_Tnp"/>
    <property type="match status" value="1"/>
</dbReference>
<dbReference type="EMBL" id="JAMPKK010000082">
    <property type="protein sequence ID" value="MEP0867698.1"/>
    <property type="molecule type" value="Genomic_DNA"/>
</dbReference>
<sequence>MPQRRIRLQIGNFYHIYNRGNNHQAIFFERENYLYFLRLVRQHLTSNGVDVVAYCLMPNHYHFLFYLTDETLSDAMKSLSLSYTKAMNQRFNRVGVLFQGRFQSIHVDRTDYLVNLSRYIHLNPVKAGLVQKAGEWEFSSYLEYAGLRKGTLPKTECIRAQIDGELAYQQFLTDCKLPNSMGFKRLLLDE</sequence>
<dbReference type="SMART" id="SM01321">
    <property type="entry name" value="Y1_Tnp"/>
    <property type="match status" value="1"/>
</dbReference>
<protein>
    <submittedName>
        <fullName evidence="2">Transposase</fullName>
    </submittedName>
</protein>